<sequence length="354" mass="40288">MADSITGRSGAGLPMSHTYGYQILLQKQQYDHDTTVPSESTWTPFESNDQYTIARDTEAYLNFFQIGTRVFFTVTPGPYGDLQEQVRSLRLKVIWTKNGGLAYSEERTSILHWLQHLANTKSILTQCPVFLVCDNFERLCVLLPCTMNKNYPCGSFAVRKKIPKQYAVLARLMNSVPSSKQENNLYVYNMLKALRLRSDDSTELIPTDDAARVMAPYLTDEDTSSIIRGALLGLEPDSIVIRWCNLLTDYDIELTTSQWYFDTKVIVEKMWKTQSTPKIDVSTFLPEYDTLNLLSIKKGKALYEDRVASAKESDHNGALVRAGKYGIENGDLTGRETFIPVWLEQLITKADVYY</sequence>
<organism evidence="1">
    <name type="scientific">Scylla paramamosain reovirus</name>
    <dbReference type="NCBI Taxonomy" id="1226329"/>
    <lineage>
        <taxon>Viruses</taxon>
        <taxon>Riboviria</taxon>
        <taxon>Orthornavirae</taxon>
        <taxon>Duplornaviricota</taxon>
        <taxon>Resentoviricetes</taxon>
        <taxon>Reovirales</taxon>
    </lineage>
</organism>
<reference evidence="1" key="1">
    <citation type="submission" date="2022-09" db="EMBL/GenBank/DDBJ databases">
        <title>Identification of MCRV NH-2021, an epidemic reovirus strain in cultured mud crab, Scylla paramamosain.</title>
        <authorList>
            <person name="Yang L.-G."/>
            <person name="Wang Y."/>
            <person name="Li X.-C."/>
        </authorList>
    </citation>
    <scope>NUCLEOTIDE SEQUENCE</scope>
    <source>
        <strain evidence="1">NH-2021</strain>
    </source>
</reference>
<evidence type="ECO:0000313" key="1">
    <source>
        <dbReference type="EMBL" id="WNT98858.1"/>
    </source>
</evidence>
<proteinExistence type="predicted"/>
<dbReference type="EMBL" id="OP455965">
    <property type="protein sequence ID" value="WNT98858.1"/>
    <property type="molecule type" value="Genomic_RNA"/>
</dbReference>
<accession>A0AA96SLT2</accession>
<name>A0AA96SLT2_9REOV</name>
<protein>
    <submittedName>
        <fullName evidence="1">VP9</fullName>
    </submittedName>
</protein>